<reference evidence="1" key="1">
    <citation type="journal article" date="2020" name="Nature">
        <title>Giant virus diversity and host interactions through global metagenomics.</title>
        <authorList>
            <person name="Schulz F."/>
            <person name="Roux S."/>
            <person name="Paez-Espino D."/>
            <person name="Jungbluth S."/>
            <person name="Walsh D.A."/>
            <person name="Denef V.J."/>
            <person name="McMahon K.D."/>
            <person name="Konstantinidis K.T."/>
            <person name="Eloe-Fadrosh E.A."/>
            <person name="Kyrpides N.C."/>
            <person name="Woyke T."/>
        </authorList>
    </citation>
    <scope>NUCLEOTIDE SEQUENCE</scope>
    <source>
        <strain evidence="1">GVMAG-M-3300024336-7</strain>
    </source>
</reference>
<proteinExistence type="predicted"/>
<dbReference type="AlphaFoldDB" id="A0A6C0IUU4"/>
<accession>A0A6C0IUU4</accession>
<evidence type="ECO:0000313" key="1">
    <source>
        <dbReference type="EMBL" id="QHT96862.1"/>
    </source>
</evidence>
<dbReference type="GO" id="GO:0046782">
    <property type="term" value="P:regulation of viral transcription"/>
    <property type="evidence" value="ECO:0007669"/>
    <property type="project" value="InterPro"/>
</dbReference>
<protein>
    <submittedName>
        <fullName evidence="1">Uncharacterized protein</fullName>
    </submittedName>
</protein>
<dbReference type="InterPro" id="IPR007031">
    <property type="entry name" value="Poxvirus_VLTF3"/>
</dbReference>
<dbReference type="EMBL" id="MN740268">
    <property type="protein sequence ID" value="QHT96862.1"/>
    <property type="molecule type" value="Genomic_DNA"/>
</dbReference>
<sequence length="328" mass="38525">MESGCAQIENVVKYKFKYVREALECIKNEKHKNNLYKRIQCIERDYIFCYCRFPDQTAQFINKIASHRIINRLETVFINITRCEHDAEKLKPLHDHMSFLPIHVRKKANKYDECCGETMIQNGTDSELYCLICKMTKKMVGCFTSEQSSGYTSGKPKHGNYMPCRHGKLWLQRTIGETIPKVTDDEYLNIERCIARDRITSSNLTIGEVRRVLSELGLSKYNSDASYIYLKYSDQKPIHFTHSECDAIISDYGRVFRAVKQITSIVHIKYVPFLLQKIIELRFPGDADKAKIKKFIHFQGLTTRQETEKIWKKACEKLSWKYIRTRIL</sequence>
<dbReference type="Pfam" id="PF04947">
    <property type="entry name" value="Pox_VLTF3"/>
    <property type="match status" value="1"/>
</dbReference>
<name>A0A6C0IUU4_9ZZZZ</name>
<organism evidence="1">
    <name type="scientific">viral metagenome</name>
    <dbReference type="NCBI Taxonomy" id="1070528"/>
    <lineage>
        <taxon>unclassified sequences</taxon>
        <taxon>metagenomes</taxon>
        <taxon>organismal metagenomes</taxon>
    </lineage>
</organism>